<dbReference type="GO" id="GO:0005524">
    <property type="term" value="F:ATP binding"/>
    <property type="evidence" value="ECO:0007669"/>
    <property type="project" value="InterPro"/>
</dbReference>
<dbReference type="GO" id="GO:0005737">
    <property type="term" value="C:cytoplasm"/>
    <property type="evidence" value="ECO:0007669"/>
    <property type="project" value="InterPro"/>
</dbReference>
<sequence>MIPQLKIYNLNIKEIILQTILLLTEDNLYLENQAAEAFNKVVSRQDSQTVEMELGKLRSLEPTIQRFVIRQAVEQVKGDLTQISFGHIYDVLNKLEDGGRWELHLPDGIYALGDKNSLKVTRQKQVIKAIKPFRYVLPLPGEIKIAELGKTIRGTFVETIEKNQGEGVAFIDYATLGKELIVRNKQPGDRFSPLGVRGSKKLQDYFVDAKIPLAERETVPIVESAGKIVWVAGHRVDERAKVQPGTKRIVRLEMQ</sequence>
<organism evidence="2 3">
    <name type="scientific">candidate division WOR-1 bacterium RIFOXYB2_FULL_48_7</name>
    <dbReference type="NCBI Taxonomy" id="1802583"/>
    <lineage>
        <taxon>Bacteria</taxon>
        <taxon>Bacillati</taxon>
        <taxon>Saganbacteria</taxon>
    </lineage>
</organism>
<feature type="domain" description="Lysidine-tRNA(Ile) synthetase C-terminal" evidence="1">
    <location>
        <begin position="180"/>
        <end position="252"/>
    </location>
</feature>
<proteinExistence type="predicted"/>
<evidence type="ECO:0000313" key="3">
    <source>
        <dbReference type="Proteomes" id="UP000178951"/>
    </source>
</evidence>
<dbReference type="GO" id="GO:0008033">
    <property type="term" value="P:tRNA processing"/>
    <property type="evidence" value="ECO:0007669"/>
    <property type="project" value="InterPro"/>
</dbReference>
<dbReference type="Proteomes" id="UP000178951">
    <property type="component" value="Unassembled WGS sequence"/>
</dbReference>
<dbReference type="GO" id="GO:0016879">
    <property type="term" value="F:ligase activity, forming carbon-nitrogen bonds"/>
    <property type="evidence" value="ECO:0007669"/>
    <property type="project" value="InterPro"/>
</dbReference>
<accession>A0A1F4TCZ3</accession>
<reference evidence="2 3" key="1">
    <citation type="journal article" date="2016" name="Nat. Commun.">
        <title>Thousands of microbial genomes shed light on interconnected biogeochemical processes in an aquifer system.</title>
        <authorList>
            <person name="Anantharaman K."/>
            <person name="Brown C.T."/>
            <person name="Hug L.A."/>
            <person name="Sharon I."/>
            <person name="Castelle C.J."/>
            <person name="Probst A.J."/>
            <person name="Thomas B.C."/>
            <person name="Singh A."/>
            <person name="Wilkins M.J."/>
            <person name="Karaoz U."/>
            <person name="Brodie E.L."/>
            <person name="Williams K.H."/>
            <person name="Hubbard S.S."/>
            <person name="Banfield J.F."/>
        </authorList>
    </citation>
    <scope>NUCLEOTIDE SEQUENCE [LARGE SCALE GENOMIC DNA]</scope>
</reference>
<dbReference type="STRING" id="1802583.A2311_04150"/>
<name>A0A1F4TCZ3_UNCSA</name>
<dbReference type="Gene3D" id="1.20.59.20">
    <property type="match status" value="1"/>
</dbReference>
<dbReference type="NCBIfam" id="TIGR02433">
    <property type="entry name" value="lysidine_TilS_C"/>
    <property type="match status" value="1"/>
</dbReference>
<dbReference type="AlphaFoldDB" id="A0A1F4TCZ3"/>
<dbReference type="SUPFAM" id="SSF82829">
    <property type="entry name" value="MesJ substrate recognition domain-like"/>
    <property type="match status" value="1"/>
</dbReference>
<dbReference type="SMART" id="SM00977">
    <property type="entry name" value="TilS_C"/>
    <property type="match status" value="1"/>
</dbReference>
<evidence type="ECO:0000313" key="2">
    <source>
        <dbReference type="EMBL" id="OGC30622.1"/>
    </source>
</evidence>
<dbReference type="SUPFAM" id="SSF56037">
    <property type="entry name" value="PheT/TilS domain"/>
    <property type="match status" value="1"/>
</dbReference>
<evidence type="ECO:0000259" key="1">
    <source>
        <dbReference type="SMART" id="SM00977"/>
    </source>
</evidence>
<protein>
    <recommendedName>
        <fullName evidence="1">Lysidine-tRNA(Ile) synthetase C-terminal domain-containing protein</fullName>
    </recommendedName>
</protein>
<comment type="caution">
    <text evidence="2">The sequence shown here is derived from an EMBL/GenBank/DDBJ whole genome shotgun (WGS) entry which is preliminary data.</text>
</comment>
<dbReference type="Pfam" id="PF11734">
    <property type="entry name" value="TilS_C"/>
    <property type="match status" value="1"/>
</dbReference>
<gene>
    <name evidence="2" type="ORF">A2311_04150</name>
</gene>
<dbReference type="EMBL" id="MEUF01000089">
    <property type="protein sequence ID" value="OGC30622.1"/>
    <property type="molecule type" value="Genomic_DNA"/>
</dbReference>
<dbReference type="InterPro" id="IPR012796">
    <property type="entry name" value="Lysidine-tRNA-synth_C"/>
</dbReference>